<sequence>MVLQYKYNWWNKHSASATLNNKKLHAALNFHSKQLQSAHQTTELPDDKTWFPSPSPTLPPVPGINLLSTPKIPVPVVSANPSCTMCNIYQQMAVDLYQMNVDAVCNTQQLLSLAETESLLCEHRVVGFYKVHEAALLKETANVPTTRMESESALALFPLDRSQWTWGEALTHKDVLALGQSQQGEIHTGYGIELEDGNIAGSDSETRNTIGSCVQENQSPHSTIQTNVHSPACNTIATISDHTNIKILPPQVIPQGSIHVQAALSNMFNNSKAEIVPPTSVHRGSNQIQDALANMSNDNEVEIVSVFCTTQSWAALDNMSDGDEVKINSLTNIGLTALANMSDNSDIEIVENPTQSNEDGQSQAQNLSSSPPFPKMLASEVGQRSPLSATFNTCALAALDNMSNESQAPSLSLFQLRTQAALDNMSDDDTPPPPPEATHSHTPFDLQSRALEALENMSDESWAPSPSSFRLCAQAALDNMSDDDKHPSATGTHAGTLLDVPVRCLVWGDFVIAQYTTPNQIFILISSIWEGKLVRLITITSLAEYRLRRSLWGDH</sequence>
<organism evidence="2 3">
    <name type="scientific">Psilocybe cyanescens</name>
    <dbReference type="NCBI Taxonomy" id="93625"/>
    <lineage>
        <taxon>Eukaryota</taxon>
        <taxon>Fungi</taxon>
        <taxon>Dikarya</taxon>
        <taxon>Basidiomycota</taxon>
        <taxon>Agaricomycotina</taxon>
        <taxon>Agaricomycetes</taxon>
        <taxon>Agaricomycetidae</taxon>
        <taxon>Agaricales</taxon>
        <taxon>Agaricineae</taxon>
        <taxon>Strophariaceae</taxon>
        <taxon>Psilocybe</taxon>
    </lineage>
</organism>
<dbReference type="EMBL" id="NHYD01002106">
    <property type="protein sequence ID" value="PPQ88301.1"/>
    <property type="molecule type" value="Genomic_DNA"/>
</dbReference>
<dbReference type="InParanoid" id="A0A409XC28"/>
<accession>A0A409XC28</accession>
<comment type="caution">
    <text evidence="2">The sequence shown here is derived from an EMBL/GenBank/DDBJ whole genome shotgun (WGS) entry which is preliminary data.</text>
</comment>
<dbReference type="Proteomes" id="UP000283269">
    <property type="component" value="Unassembled WGS sequence"/>
</dbReference>
<feature type="region of interest" description="Disordered" evidence="1">
    <location>
        <begin position="352"/>
        <end position="381"/>
    </location>
</feature>
<proteinExistence type="predicted"/>
<feature type="compositionally biased region" description="Polar residues" evidence="1">
    <location>
        <begin position="352"/>
        <end position="370"/>
    </location>
</feature>
<protein>
    <submittedName>
        <fullName evidence="2">Uncharacterized protein</fullName>
    </submittedName>
</protein>
<evidence type="ECO:0000313" key="3">
    <source>
        <dbReference type="Proteomes" id="UP000283269"/>
    </source>
</evidence>
<feature type="region of interest" description="Disordered" evidence="1">
    <location>
        <begin position="423"/>
        <end position="442"/>
    </location>
</feature>
<keyword evidence="3" id="KW-1185">Reference proteome</keyword>
<evidence type="ECO:0000256" key="1">
    <source>
        <dbReference type="SAM" id="MobiDB-lite"/>
    </source>
</evidence>
<gene>
    <name evidence="2" type="ORF">CVT25_012156</name>
</gene>
<dbReference type="AlphaFoldDB" id="A0A409XC28"/>
<evidence type="ECO:0000313" key="2">
    <source>
        <dbReference type="EMBL" id="PPQ88301.1"/>
    </source>
</evidence>
<reference evidence="2 3" key="1">
    <citation type="journal article" date="2018" name="Evol. Lett.">
        <title>Horizontal gene cluster transfer increased hallucinogenic mushroom diversity.</title>
        <authorList>
            <person name="Reynolds H.T."/>
            <person name="Vijayakumar V."/>
            <person name="Gluck-Thaler E."/>
            <person name="Korotkin H.B."/>
            <person name="Matheny P.B."/>
            <person name="Slot J.C."/>
        </authorList>
    </citation>
    <scope>NUCLEOTIDE SEQUENCE [LARGE SCALE GENOMIC DNA]</scope>
    <source>
        <strain evidence="2 3">2631</strain>
    </source>
</reference>
<name>A0A409XC28_PSICY</name>